<dbReference type="InterPro" id="IPR036866">
    <property type="entry name" value="RibonucZ/Hydroxyglut_hydro"/>
</dbReference>
<accession>A0A1H1ZI72</accession>
<evidence type="ECO:0000259" key="3">
    <source>
        <dbReference type="SMART" id="SM01027"/>
    </source>
</evidence>
<dbReference type="Pfam" id="PF00753">
    <property type="entry name" value="Lactamase_B"/>
    <property type="match status" value="1"/>
</dbReference>
<dbReference type="PANTHER" id="PTHR11203:SF37">
    <property type="entry name" value="INTEGRATOR COMPLEX SUBUNIT 11"/>
    <property type="match status" value="1"/>
</dbReference>
<gene>
    <name evidence="4" type="ORF">SAMN05216221_4274</name>
</gene>
<protein>
    <submittedName>
        <fullName evidence="4">Metallo-beta-lactamase family protein</fullName>
    </submittedName>
</protein>
<evidence type="ECO:0000256" key="1">
    <source>
        <dbReference type="ARBA" id="ARBA00022801"/>
    </source>
</evidence>
<feature type="domain" description="Beta-Casp" evidence="3">
    <location>
        <begin position="246"/>
        <end position="365"/>
    </location>
</feature>
<dbReference type="Pfam" id="PF10996">
    <property type="entry name" value="Beta-Casp"/>
    <property type="match status" value="1"/>
</dbReference>
<dbReference type="SMART" id="SM00849">
    <property type="entry name" value="Lactamase_B"/>
    <property type="match status" value="1"/>
</dbReference>
<dbReference type="GO" id="GO:0016787">
    <property type="term" value="F:hydrolase activity"/>
    <property type="evidence" value="ECO:0007669"/>
    <property type="project" value="UniProtKB-KW"/>
</dbReference>
<name>A0A1H1ZI72_9PSED</name>
<dbReference type="Proteomes" id="UP000243359">
    <property type="component" value="Chromosome I"/>
</dbReference>
<proteinExistence type="predicted"/>
<dbReference type="Gene3D" id="3.60.15.10">
    <property type="entry name" value="Ribonuclease Z/Hydroxyacylglutathione hydrolase-like"/>
    <property type="match status" value="1"/>
</dbReference>
<dbReference type="Gene3D" id="3.40.50.10890">
    <property type="match status" value="1"/>
</dbReference>
<dbReference type="Pfam" id="PF07521">
    <property type="entry name" value="RMMBL"/>
    <property type="match status" value="1"/>
</dbReference>
<dbReference type="OrthoDB" id="9803916at2"/>
<dbReference type="SUPFAM" id="SSF56281">
    <property type="entry name" value="Metallo-hydrolase/oxidoreductase"/>
    <property type="match status" value="1"/>
</dbReference>
<dbReference type="EMBL" id="LT629751">
    <property type="protein sequence ID" value="SDT33418.1"/>
    <property type="molecule type" value="Genomic_DNA"/>
</dbReference>
<evidence type="ECO:0000313" key="5">
    <source>
        <dbReference type="Proteomes" id="UP000243359"/>
    </source>
</evidence>
<dbReference type="InterPro" id="IPR011108">
    <property type="entry name" value="RMMBL"/>
</dbReference>
<dbReference type="STRING" id="1392877.SAMN05216221_4274"/>
<dbReference type="CDD" id="cd16295">
    <property type="entry name" value="TTHA0252-CPSF-like_MBL-fold"/>
    <property type="match status" value="1"/>
</dbReference>
<dbReference type="InterPro" id="IPR050698">
    <property type="entry name" value="MBL"/>
</dbReference>
<evidence type="ECO:0000259" key="2">
    <source>
        <dbReference type="SMART" id="SM00849"/>
    </source>
</evidence>
<dbReference type="GO" id="GO:0004521">
    <property type="term" value="F:RNA endonuclease activity"/>
    <property type="evidence" value="ECO:0007669"/>
    <property type="project" value="TreeGrafter"/>
</dbReference>
<dbReference type="AlphaFoldDB" id="A0A1H1ZI72"/>
<dbReference type="PANTHER" id="PTHR11203">
    <property type="entry name" value="CLEAVAGE AND POLYADENYLATION SPECIFICITY FACTOR FAMILY MEMBER"/>
    <property type="match status" value="1"/>
</dbReference>
<dbReference type="RefSeq" id="WP_090352015.1">
    <property type="nucleotide sequence ID" value="NZ_LT629751.1"/>
</dbReference>
<reference evidence="5" key="1">
    <citation type="submission" date="2016-10" db="EMBL/GenBank/DDBJ databases">
        <authorList>
            <person name="Varghese N."/>
            <person name="Submissions S."/>
        </authorList>
    </citation>
    <scope>NUCLEOTIDE SEQUENCE [LARGE SCALE GENOMIC DNA]</scope>
    <source>
        <strain evidence="5">KCTC 32247</strain>
    </source>
</reference>
<dbReference type="InterPro" id="IPR022712">
    <property type="entry name" value="Beta_Casp"/>
</dbReference>
<dbReference type="SMART" id="SM01027">
    <property type="entry name" value="Beta-Casp"/>
    <property type="match status" value="1"/>
</dbReference>
<keyword evidence="5" id="KW-1185">Reference proteome</keyword>
<evidence type="ECO:0000313" key="4">
    <source>
        <dbReference type="EMBL" id="SDT33418.1"/>
    </source>
</evidence>
<organism evidence="4 5">
    <name type="scientific">Pseudomonas oryzae</name>
    <dbReference type="NCBI Taxonomy" id="1392877"/>
    <lineage>
        <taxon>Bacteria</taxon>
        <taxon>Pseudomonadati</taxon>
        <taxon>Pseudomonadota</taxon>
        <taxon>Gammaproteobacteria</taxon>
        <taxon>Pseudomonadales</taxon>
        <taxon>Pseudomonadaceae</taxon>
        <taxon>Pseudomonas</taxon>
    </lineage>
</organism>
<keyword evidence="1" id="KW-0378">Hydrolase</keyword>
<sequence length="451" mass="49735">MKLQFLGATGTVTGSRYLVTEGDTRVLVDCGLFQGVKALRQRNWKPFPIAPAEIDAVVLTHAHLDHSGYLPRLIQEGFSGPVYCTPATRALAEILLPDSGKLQEEDALRANRYGYSKHNPAEPLYTAQQAERALKAFDARDFHDAFEIGGLRVHFTPAGHILGAACVHIDNGTRTLSFSGDLGRPNDPVMKPPLPVRHADYLVLESTYGDRRHTVVDVAEQLAKIVNTTVSRGGTVMLPAFAVGRAQTLMHLLTQLRAVGRIPDVPFYLDSPMAINVSRVFCHFRAQHQLSDAECHAMCEGVTYVHTRQDSEALSADSYPKVIIAGAGMLTGGRILHHLKALGGNHRNTLLIAGYQAEGTRGHALMNGMRTLKIYGEYVPINCQVEEISSLSGHADFSEIGDWLSHFEQPPRQVFLTHGEALAADSQRRYLEERLGWNVMVPEMLDEFVLD</sequence>
<dbReference type="InterPro" id="IPR001279">
    <property type="entry name" value="Metallo-B-lactamas"/>
</dbReference>
<feature type="domain" description="Metallo-beta-lactamase" evidence="2">
    <location>
        <begin position="13"/>
        <end position="230"/>
    </location>
</feature>